<proteinExistence type="predicted"/>
<keyword evidence="2" id="KW-1185">Reference proteome</keyword>
<evidence type="ECO:0000313" key="1">
    <source>
        <dbReference type="EMBL" id="GCD19155.1"/>
    </source>
</evidence>
<protein>
    <recommendedName>
        <fullName evidence="3">DUF1684 domain-containing protein</fullName>
    </recommendedName>
</protein>
<sequence length="292" mass="31633">MTDTAIRPADAGTTVRTTAREEWAAWHAERERVLVTPHGWLTPVALLWLRAQRRTLPGVPGLWWADDAGAHVLAVDDDGLVDPADAGTTLRGERAWEVVEDGSAVVARFLPAGRDPLAAPDDVEVVVELIRRTGRYALRLRDPQAATRARFTGVPTHPYDESWVLDAPVRWYDAPQRVVVGAAQPGLVHDATLVGEVDVERGGVTRTLRLVGAPGKEGVALLFSDEADDVAGWRVLHAARPAAGAPTIRLDLNRTLNLPYAFTDFGTCPSPVLGNHLPFAVEAGERAPRRTS</sequence>
<evidence type="ECO:0008006" key="3">
    <source>
        <dbReference type="Google" id="ProtNLM"/>
    </source>
</evidence>
<gene>
    <name evidence="1" type="ORF">CTKZ_07170</name>
</gene>
<accession>A0A401UWU4</accession>
<dbReference type="Pfam" id="PF07920">
    <property type="entry name" value="DUF1684"/>
    <property type="match status" value="1"/>
</dbReference>
<dbReference type="AlphaFoldDB" id="A0A401UWU4"/>
<dbReference type="RefSeq" id="WP_124341693.1">
    <property type="nucleotide sequence ID" value="NZ_BHYL01000052.1"/>
</dbReference>
<evidence type="ECO:0000313" key="2">
    <source>
        <dbReference type="Proteomes" id="UP000288246"/>
    </source>
</evidence>
<dbReference type="Proteomes" id="UP000288246">
    <property type="component" value="Unassembled WGS sequence"/>
</dbReference>
<dbReference type="OrthoDB" id="5493262at2"/>
<organism evidence="1 2">
    <name type="scientific">Cellulomonas algicola</name>
    <dbReference type="NCBI Taxonomy" id="2071633"/>
    <lineage>
        <taxon>Bacteria</taxon>
        <taxon>Bacillati</taxon>
        <taxon>Actinomycetota</taxon>
        <taxon>Actinomycetes</taxon>
        <taxon>Micrococcales</taxon>
        <taxon>Cellulomonadaceae</taxon>
        <taxon>Cellulomonas</taxon>
    </lineage>
</organism>
<dbReference type="PANTHER" id="PTHR41913">
    <property type="entry name" value="DUF1684 DOMAIN-CONTAINING PROTEIN"/>
    <property type="match status" value="1"/>
</dbReference>
<dbReference type="EMBL" id="BHYL01000052">
    <property type="protein sequence ID" value="GCD19155.1"/>
    <property type="molecule type" value="Genomic_DNA"/>
</dbReference>
<dbReference type="PANTHER" id="PTHR41913:SF1">
    <property type="entry name" value="DUF1684 DOMAIN-CONTAINING PROTEIN"/>
    <property type="match status" value="1"/>
</dbReference>
<comment type="caution">
    <text evidence="1">The sequence shown here is derived from an EMBL/GenBank/DDBJ whole genome shotgun (WGS) entry which is preliminary data.</text>
</comment>
<reference evidence="1 2" key="1">
    <citation type="submission" date="2018-11" db="EMBL/GenBank/DDBJ databases">
        <title>Draft genome sequence of Cellulomonas takizawaensis strain TKZ-21.</title>
        <authorList>
            <person name="Yamamura H."/>
            <person name="Hayashi T."/>
            <person name="Hamada M."/>
            <person name="Serisawa Y."/>
            <person name="Matsuyama K."/>
            <person name="Nakagawa Y."/>
            <person name="Otoguro M."/>
            <person name="Yanagida F."/>
            <person name="Hayakawa M."/>
        </authorList>
    </citation>
    <scope>NUCLEOTIDE SEQUENCE [LARGE SCALE GENOMIC DNA]</scope>
    <source>
        <strain evidence="1 2">TKZ-21</strain>
    </source>
</reference>
<name>A0A401UWU4_9CELL</name>
<dbReference type="InterPro" id="IPR012467">
    <property type="entry name" value="DUF1684"/>
</dbReference>